<evidence type="ECO:0000313" key="3">
    <source>
        <dbReference type="Proteomes" id="UP001217838"/>
    </source>
</evidence>
<proteinExistence type="predicted"/>
<gene>
    <name evidence="2" type="ORF">POL58_34815</name>
</gene>
<keyword evidence="3" id="KW-1185">Reference proteome</keyword>
<protein>
    <submittedName>
        <fullName evidence="2">Uncharacterized protein</fullName>
    </submittedName>
</protein>
<feature type="region of interest" description="Disordered" evidence="1">
    <location>
        <begin position="16"/>
        <end position="41"/>
    </location>
</feature>
<reference evidence="2 3" key="1">
    <citation type="submission" date="2022-11" db="EMBL/GenBank/DDBJ databases">
        <title>Minimal conservation of predation-associated metabolite biosynthetic gene clusters underscores biosynthetic potential of Myxococcota including descriptions for ten novel species: Archangium lansinium sp. nov., Myxococcus landrumus sp. nov., Nannocystis bai.</title>
        <authorList>
            <person name="Ahearne A."/>
            <person name="Stevens C."/>
            <person name="Dowd S."/>
        </authorList>
    </citation>
    <scope>NUCLEOTIDE SEQUENCE [LARGE SCALE GENOMIC DNA]</scope>
    <source>
        <strain evidence="2 3">NCELM</strain>
    </source>
</reference>
<comment type="caution">
    <text evidence="2">The sequence shown here is derived from an EMBL/GenBank/DDBJ whole genome shotgun (WGS) entry which is preliminary data.</text>
</comment>
<name>A0ABT5BH04_9BACT</name>
<dbReference type="EMBL" id="JAQNDN010000020">
    <property type="protein sequence ID" value="MDC0672978.1"/>
    <property type="molecule type" value="Genomic_DNA"/>
</dbReference>
<dbReference type="RefSeq" id="WP_272005293.1">
    <property type="nucleotide sequence ID" value="NZ_JAQNDN010000020.1"/>
</dbReference>
<sequence length="41" mass="4267">MDNLVNLTRFAATAMPSMDRHGHSTPSSGGIAGANRPGALW</sequence>
<evidence type="ECO:0000256" key="1">
    <source>
        <dbReference type="SAM" id="MobiDB-lite"/>
    </source>
</evidence>
<dbReference type="Proteomes" id="UP001217838">
    <property type="component" value="Unassembled WGS sequence"/>
</dbReference>
<organism evidence="2 3">
    <name type="scientific">Nannocystis radixulma</name>
    <dbReference type="NCBI Taxonomy" id="2995305"/>
    <lineage>
        <taxon>Bacteria</taxon>
        <taxon>Pseudomonadati</taxon>
        <taxon>Myxococcota</taxon>
        <taxon>Polyangia</taxon>
        <taxon>Nannocystales</taxon>
        <taxon>Nannocystaceae</taxon>
        <taxon>Nannocystis</taxon>
    </lineage>
</organism>
<accession>A0ABT5BH04</accession>
<evidence type="ECO:0000313" key="2">
    <source>
        <dbReference type="EMBL" id="MDC0672978.1"/>
    </source>
</evidence>